<dbReference type="SUPFAM" id="SSF51445">
    <property type="entry name" value="(Trans)glycosidases"/>
    <property type="match status" value="1"/>
</dbReference>
<dbReference type="RefSeq" id="WP_141779873.1">
    <property type="nucleotide sequence ID" value="NZ_VFOV01000001.1"/>
</dbReference>
<evidence type="ECO:0000313" key="1">
    <source>
        <dbReference type="EMBL" id="TQL67815.1"/>
    </source>
</evidence>
<dbReference type="AlphaFoldDB" id="A0A543A5E3"/>
<keyword evidence="2" id="KW-1185">Reference proteome</keyword>
<dbReference type="Proteomes" id="UP000320209">
    <property type="component" value="Unassembled WGS sequence"/>
</dbReference>
<accession>A0A543A5E3</accession>
<protein>
    <recommendedName>
        <fullName evidence="3">Cellulase (Glycosyl hydrolase family 5)</fullName>
    </recommendedName>
</protein>
<evidence type="ECO:0000313" key="2">
    <source>
        <dbReference type="Proteomes" id="UP000320209"/>
    </source>
</evidence>
<dbReference type="EMBL" id="VFOV01000001">
    <property type="protein sequence ID" value="TQL67815.1"/>
    <property type="molecule type" value="Genomic_DNA"/>
</dbReference>
<gene>
    <name evidence="1" type="ORF">FB381_1702</name>
</gene>
<comment type="caution">
    <text evidence="1">The sequence shown here is derived from an EMBL/GenBank/DDBJ whole genome shotgun (WGS) entry which is preliminary data.</text>
</comment>
<proteinExistence type="predicted"/>
<name>A0A543A5E3_9ACTN</name>
<sequence length="398" mass="43679">MPAFPTPSTTAQAPLRFGANHVPSSGWFYSWLDFDADEVARDFDDLAGLGLDHVRIFPVWPWIQPNRTLIRSAAVDDVLTTIDLAAARGLEVCVDLVQGHLSSFDFLPSWVLTHHQRSLFTDPKVREGLRTYVHTLATAVATRDNVFALTLGNEVNNLWPSNPTTIADSRSWAEELLETAREAAPGLHCLHSLFDDAFYAPDHPFGPADVTTLGDLSTVHSWVFNGVGAIDAPLGPATLTHADYLVELAAAYAAAPGRGVWLQEIGAPLPEVGLESVREFVTGTIDHVAQNPALFGITWWCSHDLDRSLADFPEREYDLGLFTVDHQRKPVAEALAEAVRRHRGARPAPVARQRLECPVDIARAPERRAEIAPGSSFHRAWVQARARGPVEIVPPGRS</sequence>
<organism evidence="1 2">
    <name type="scientific">Nocardioides albertanoniae</name>
    <dbReference type="NCBI Taxonomy" id="1175486"/>
    <lineage>
        <taxon>Bacteria</taxon>
        <taxon>Bacillati</taxon>
        <taxon>Actinomycetota</taxon>
        <taxon>Actinomycetes</taxon>
        <taxon>Propionibacteriales</taxon>
        <taxon>Nocardioidaceae</taxon>
        <taxon>Nocardioides</taxon>
    </lineage>
</organism>
<dbReference type="InterPro" id="IPR017853">
    <property type="entry name" value="GH"/>
</dbReference>
<reference evidence="1 2" key="1">
    <citation type="submission" date="2019-06" db="EMBL/GenBank/DDBJ databases">
        <title>Sequencing the genomes of 1000 actinobacteria strains.</title>
        <authorList>
            <person name="Klenk H.-P."/>
        </authorList>
    </citation>
    <scope>NUCLEOTIDE SEQUENCE [LARGE SCALE GENOMIC DNA]</scope>
    <source>
        <strain evidence="1 2">DSM 25218</strain>
    </source>
</reference>
<dbReference type="OrthoDB" id="110211at2"/>
<dbReference type="Gene3D" id="3.20.20.80">
    <property type="entry name" value="Glycosidases"/>
    <property type="match status" value="1"/>
</dbReference>
<evidence type="ECO:0008006" key="3">
    <source>
        <dbReference type="Google" id="ProtNLM"/>
    </source>
</evidence>